<dbReference type="SUPFAM" id="SSF52467">
    <property type="entry name" value="DHS-like NAD/FAD-binding domain"/>
    <property type="match status" value="1"/>
</dbReference>
<dbReference type="EMBL" id="AAMGHX010000002">
    <property type="protein sequence ID" value="EDH0841378.1"/>
    <property type="molecule type" value="Genomic_DNA"/>
</dbReference>
<evidence type="ECO:0000313" key="1">
    <source>
        <dbReference type="EMBL" id="EAK9427384.1"/>
    </source>
</evidence>
<comment type="caution">
    <text evidence="2">The sequence shown here is derived from an EMBL/GenBank/DDBJ whole genome shotgun (WGS) entry which is preliminary data.</text>
</comment>
<organism evidence="2 3">
    <name type="scientific">Listeria monocytogenes</name>
    <dbReference type="NCBI Taxonomy" id="1639"/>
    <lineage>
        <taxon>Bacteria</taxon>
        <taxon>Bacillati</taxon>
        <taxon>Bacillota</taxon>
        <taxon>Bacilli</taxon>
        <taxon>Bacillales</taxon>
        <taxon>Listeriaceae</taxon>
        <taxon>Listeria</taxon>
    </lineage>
</organism>
<protein>
    <submittedName>
        <fullName evidence="2">SIR2 family protein</fullName>
    </submittedName>
</protein>
<reference evidence="2 3" key="1">
    <citation type="submission" date="2019-10" db="EMBL/GenBank/DDBJ databases">
        <authorList>
            <consortium name="GenomeTrakr: Next Generation Sequencing Network for Food Pathogen Tracability"/>
        </authorList>
    </citation>
    <scope>NUCLEOTIDE SEQUENCE [LARGE SCALE GENOMIC DNA]</scope>
    <source>
        <strain evidence="2 3">CFSAN085184</strain>
        <strain evidence="1">FDA00014181</strain>
        <strain evidence="4">FDA1077646-S145-002</strain>
    </source>
</reference>
<sequence>MFDKTSYFKSSSLKLETSNENDESGIPNLVYLENDEYIPQVEEDHPISFEDFKKIVRQRVIDFTHSSFDNVIVLAGAGASIVIGDDGKPYESYGKTVAMIAKKINCELKLNGNFYNLQELADKSKYTIKVEIDGEYNTEFNLEDFLSNVLTYENFIDGTPEEIEKFQKSKDKILQLIKENTTYDFKSDIMNHGRFLKILSKRIKKPNKLNIITTNYDTLFEDAGEQLNFTFIDGFTFSSTPTFDSDMFEWNLIKDIPNVKTKELEYKSNVVNLLKIHGSLTWERSRSGKNIIRKPKQTVNNPIMIFPSSNKYAQSYEEPYFELFTKFQELLKRQNTLLITVGFSFADNHISKMITGAIKNNPGLGVLICDHNIDQNHTNWMDIENLKDSHFRVALLKATLNDDLIYYLGESL</sequence>
<dbReference type="RefSeq" id="WP_058876480.1">
    <property type="nucleotide sequence ID" value="NZ_CP013722.1"/>
</dbReference>
<dbReference type="EMBL" id="AACKFB010000003">
    <property type="protein sequence ID" value="EAK9427384.1"/>
    <property type="molecule type" value="Genomic_DNA"/>
</dbReference>
<dbReference type="Proteomes" id="UP000484022">
    <property type="component" value="Unassembled WGS sequence"/>
</dbReference>
<name>A0A9P2BZH2_LISMN</name>
<proteinExistence type="predicted"/>
<dbReference type="AlphaFoldDB" id="A0A9P2BZH2"/>
<dbReference type="InterPro" id="IPR029035">
    <property type="entry name" value="DHS-like_NAD/FAD-binding_dom"/>
</dbReference>
<evidence type="ECO:0000313" key="2">
    <source>
        <dbReference type="EMBL" id="EDH0841378.1"/>
    </source>
</evidence>
<dbReference type="Proteomes" id="UP000335978">
    <property type="component" value="Unassembled WGS sequence"/>
</dbReference>
<evidence type="ECO:0000313" key="3">
    <source>
        <dbReference type="Proteomes" id="UP000335978"/>
    </source>
</evidence>
<evidence type="ECO:0000313" key="4">
    <source>
        <dbReference type="Proteomes" id="UP000484022"/>
    </source>
</evidence>
<accession>A0A9P2BZH2</accession>
<dbReference type="Pfam" id="PF13289">
    <property type="entry name" value="SIR2_2"/>
    <property type="match status" value="1"/>
</dbReference>
<gene>
    <name evidence="1" type="ORF">FC284_03345</name>
    <name evidence="2" type="ORF">GCV64_09735</name>
</gene>